<accession>A0A378TMC5</accession>
<dbReference type="AlphaFoldDB" id="A0A378TMC5"/>
<dbReference type="InterPro" id="IPR058248">
    <property type="entry name" value="Lxx211020-like"/>
</dbReference>
<proteinExistence type="predicted"/>
<dbReference type="EMBL" id="UGQT01000001">
    <property type="protein sequence ID" value="STZ61790.1"/>
    <property type="molecule type" value="Genomic_DNA"/>
</dbReference>
<dbReference type="OrthoDB" id="9796962at2"/>
<evidence type="ECO:0000313" key="1">
    <source>
        <dbReference type="EMBL" id="STZ61790.1"/>
    </source>
</evidence>
<organism evidence="1 2">
    <name type="scientific">Mycolicibacterium tokaiense</name>
    <dbReference type="NCBI Taxonomy" id="39695"/>
    <lineage>
        <taxon>Bacteria</taxon>
        <taxon>Bacillati</taxon>
        <taxon>Actinomycetota</taxon>
        <taxon>Actinomycetes</taxon>
        <taxon>Mycobacteriales</taxon>
        <taxon>Mycobacteriaceae</taxon>
        <taxon>Mycolicibacterium</taxon>
    </lineage>
</organism>
<dbReference type="PANTHER" id="PTHR36302:SF1">
    <property type="entry name" value="COPPER CHAPERONE PCU(A)C"/>
    <property type="match status" value="1"/>
</dbReference>
<name>A0A378TMC5_9MYCO</name>
<reference evidence="1 2" key="1">
    <citation type="submission" date="2018-06" db="EMBL/GenBank/DDBJ databases">
        <authorList>
            <consortium name="Pathogen Informatics"/>
            <person name="Doyle S."/>
        </authorList>
    </citation>
    <scope>NUCLEOTIDE SEQUENCE [LARGE SCALE GENOMIC DNA]</scope>
    <source>
        <strain evidence="1 2">NCTC10821</strain>
    </source>
</reference>
<dbReference type="InterPro" id="IPR036182">
    <property type="entry name" value="PCuAC_sf"/>
</dbReference>
<gene>
    <name evidence="1" type="ORF">NCTC10821_05349</name>
</gene>
<dbReference type="PROSITE" id="PS51257">
    <property type="entry name" value="PROKAR_LIPOPROTEIN"/>
    <property type="match status" value="1"/>
</dbReference>
<dbReference type="Gene3D" id="2.60.40.1890">
    <property type="entry name" value="PCu(A)C copper chaperone"/>
    <property type="match status" value="1"/>
</dbReference>
<dbReference type="InterPro" id="IPR007410">
    <property type="entry name" value="LpqE-like"/>
</dbReference>
<dbReference type="PANTHER" id="PTHR36302">
    <property type="entry name" value="BLR7088 PROTEIN"/>
    <property type="match status" value="1"/>
</dbReference>
<evidence type="ECO:0000313" key="2">
    <source>
        <dbReference type="Proteomes" id="UP000254978"/>
    </source>
</evidence>
<sequence length="176" mass="17988">MSDNTIRSILAGLVMGSVLLTSSCSSSEQDAGPMADQVTFENQWAGSADEGMTAVFGTFTNTGGRDARIVAGTSPAAGSVEVHEVVPDAAGGKVMQSKEGGLVVPAGETRELIPGGDHLMLMDLTEPLRPGADVTLTVEFEDGSTLPVTAQVRDFAGANENYVPSTDGAGGPHKHG</sequence>
<dbReference type="SUPFAM" id="SSF110087">
    <property type="entry name" value="DR1885-like metal-binding protein"/>
    <property type="match status" value="1"/>
</dbReference>
<dbReference type="Pfam" id="PF04314">
    <property type="entry name" value="PCuAC"/>
    <property type="match status" value="1"/>
</dbReference>
<protein>
    <submittedName>
        <fullName evidence="1">Secreted protein</fullName>
    </submittedName>
</protein>
<keyword evidence="2" id="KW-1185">Reference proteome</keyword>
<dbReference type="Proteomes" id="UP000254978">
    <property type="component" value="Unassembled WGS sequence"/>
</dbReference>